<proteinExistence type="predicted"/>
<sequence length="92" mass="9967">MMSPHLRQNPAISIQAAGVFEFGARATMVWKNSNQRVVSPEFKGKGGMKMRMVDGLGSGPGRSQGAQGISTVSRRARDTRKTDLERVDSTST</sequence>
<dbReference type="Proteomes" id="UP000325313">
    <property type="component" value="Unassembled WGS sequence"/>
</dbReference>
<protein>
    <submittedName>
        <fullName evidence="2">Uncharacterized protein</fullName>
    </submittedName>
</protein>
<reference evidence="2 3" key="1">
    <citation type="submission" date="2019-05" db="EMBL/GenBank/DDBJ databases">
        <title>Emergence of the Ug99 lineage of the wheat stem rust pathogen through somatic hybridization.</title>
        <authorList>
            <person name="Li F."/>
            <person name="Upadhyaya N.M."/>
            <person name="Sperschneider J."/>
            <person name="Matny O."/>
            <person name="Nguyen-Phuc H."/>
            <person name="Mago R."/>
            <person name="Raley C."/>
            <person name="Miller M.E."/>
            <person name="Silverstein K.A.T."/>
            <person name="Henningsen E."/>
            <person name="Hirsch C.D."/>
            <person name="Visser B."/>
            <person name="Pretorius Z.A."/>
            <person name="Steffenson B.J."/>
            <person name="Schwessinger B."/>
            <person name="Dodds P.N."/>
            <person name="Figueroa M."/>
        </authorList>
    </citation>
    <scope>NUCLEOTIDE SEQUENCE [LARGE SCALE GENOMIC DNA]</scope>
    <source>
        <strain evidence="2 3">Ug99</strain>
    </source>
</reference>
<evidence type="ECO:0000313" key="2">
    <source>
        <dbReference type="EMBL" id="KAA1128659.1"/>
    </source>
</evidence>
<gene>
    <name evidence="2" type="ORF">PGTUg99_021610</name>
</gene>
<evidence type="ECO:0000256" key="1">
    <source>
        <dbReference type="SAM" id="MobiDB-lite"/>
    </source>
</evidence>
<feature type="region of interest" description="Disordered" evidence="1">
    <location>
        <begin position="39"/>
        <end position="92"/>
    </location>
</feature>
<accession>A0A5B0RTF8</accession>
<dbReference type="EMBL" id="VDEP01000140">
    <property type="protein sequence ID" value="KAA1128659.1"/>
    <property type="molecule type" value="Genomic_DNA"/>
</dbReference>
<name>A0A5B0RTF8_PUCGR</name>
<feature type="compositionally biased region" description="Basic and acidic residues" evidence="1">
    <location>
        <begin position="75"/>
        <end position="92"/>
    </location>
</feature>
<feature type="compositionally biased region" description="Polar residues" evidence="1">
    <location>
        <begin position="64"/>
        <end position="73"/>
    </location>
</feature>
<organism evidence="2 3">
    <name type="scientific">Puccinia graminis f. sp. tritici</name>
    <dbReference type="NCBI Taxonomy" id="56615"/>
    <lineage>
        <taxon>Eukaryota</taxon>
        <taxon>Fungi</taxon>
        <taxon>Dikarya</taxon>
        <taxon>Basidiomycota</taxon>
        <taxon>Pucciniomycotina</taxon>
        <taxon>Pucciniomycetes</taxon>
        <taxon>Pucciniales</taxon>
        <taxon>Pucciniaceae</taxon>
        <taxon>Puccinia</taxon>
    </lineage>
</organism>
<dbReference type="AlphaFoldDB" id="A0A5B0RTF8"/>
<evidence type="ECO:0000313" key="3">
    <source>
        <dbReference type="Proteomes" id="UP000325313"/>
    </source>
</evidence>
<comment type="caution">
    <text evidence="2">The sequence shown here is derived from an EMBL/GenBank/DDBJ whole genome shotgun (WGS) entry which is preliminary data.</text>
</comment>